<feature type="domain" description="Acyltransferase MbtK/IucB-like conserved" evidence="2">
    <location>
        <begin position="20"/>
        <end position="67"/>
    </location>
</feature>
<dbReference type="SMART" id="SM01006">
    <property type="entry name" value="AlcB"/>
    <property type="match status" value="1"/>
</dbReference>
<name>A0ABY4CIC4_9BACT</name>
<dbReference type="Pfam" id="PF13523">
    <property type="entry name" value="Acetyltransf_8"/>
    <property type="match status" value="1"/>
</dbReference>
<keyword evidence="4" id="KW-1185">Reference proteome</keyword>
<comment type="pathway">
    <text evidence="1">Siderophore biosynthesis.</text>
</comment>
<evidence type="ECO:0000256" key="1">
    <source>
        <dbReference type="ARBA" id="ARBA00004924"/>
    </source>
</evidence>
<evidence type="ECO:0000259" key="2">
    <source>
        <dbReference type="SMART" id="SM01006"/>
    </source>
</evidence>
<protein>
    <submittedName>
        <fullName evidence="3">Acetyltransferase</fullName>
    </submittedName>
</protein>
<proteinExistence type="predicted"/>
<dbReference type="Proteomes" id="UP000830116">
    <property type="component" value="Chromosome"/>
</dbReference>
<evidence type="ECO:0000313" key="4">
    <source>
        <dbReference type="Proteomes" id="UP000830116"/>
    </source>
</evidence>
<dbReference type="SUPFAM" id="SSF55729">
    <property type="entry name" value="Acyl-CoA N-acyltransferases (Nat)"/>
    <property type="match status" value="1"/>
</dbReference>
<reference evidence="3" key="1">
    <citation type="submission" date="2022-03" db="EMBL/GenBank/DDBJ databases">
        <title>Genome Identification and Characterization of new species Bdellovibrio reynosense LBG001 sp. nov. from a Mexico soil sample.</title>
        <authorList>
            <person name="Camilli A."/>
            <person name="Ajao Y."/>
            <person name="Guo X."/>
        </authorList>
    </citation>
    <scope>NUCLEOTIDE SEQUENCE</scope>
    <source>
        <strain evidence="3">LBG001</strain>
    </source>
</reference>
<dbReference type="PANTHER" id="PTHR31438">
    <property type="entry name" value="LYSINE N-ACYLTRANSFERASE C17G9.06C-RELATED"/>
    <property type="match status" value="1"/>
</dbReference>
<dbReference type="InterPro" id="IPR019432">
    <property type="entry name" value="Acyltransferase_MbtK/IucB-like"/>
</dbReference>
<organism evidence="3 4">
    <name type="scientific">Bdellovibrio reynosensis</name>
    <dbReference type="NCBI Taxonomy" id="2835041"/>
    <lineage>
        <taxon>Bacteria</taxon>
        <taxon>Pseudomonadati</taxon>
        <taxon>Bdellovibrionota</taxon>
        <taxon>Bdellovibrionia</taxon>
        <taxon>Bdellovibrionales</taxon>
        <taxon>Pseudobdellovibrionaceae</taxon>
        <taxon>Bdellovibrio</taxon>
    </lineage>
</organism>
<dbReference type="Gene3D" id="3.40.630.30">
    <property type="match status" value="1"/>
</dbReference>
<gene>
    <name evidence="3" type="ORF">MNR06_03280</name>
</gene>
<evidence type="ECO:0000313" key="3">
    <source>
        <dbReference type="EMBL" id="UOF01975.1"/>
    </source>
</evidence>
<dbReference type="EMBL" id="CP093442">
    <property type="protein sequence ID" value="UOF01975.1"/>
    <property type="molecule type" value="Genomic_DNA"/>
</dbReference>
<dbReference type="RefSeq" id="WP_243538594.1">
    <property type="nucleotide sequence ID" value="NZ_CP093442.1"/>
</dbReference>
<dbReference type="PANTHER" id="PTHR31438:SF1">
    <property type="entry name" value="LYSINE N-ACYLTRANSFERASE C17G9.06C-RELATED"/>
    <property type="match status" value="1"/>
</dbReference>
<sequence>MSGEIFEVYNHRNEHYYSFRALQFDKDFELYCRWMNQPYVAKWWGFDSSRDELAKKLITELEDKHQHLYIGMINGKPVSYWERYWVDQDVLGTYIDTKPFDQGLHFLIGEAEYLGRAHTSSSIAAFSKLVFQDTRTQRIIGEPDVNNKQVLRYAEMNCFKHKDTVQMPERTSAIMVCERADFFKKFSAQPTRLYNPQTEKPLNAEAFTVTSI</sequence>
<accession>A0ABY4CIC4</accession>
<dbReference type="InterPro" id="IPR016181">
    <property type="entry name" value="Acyl_CoA_acyltransferase"/>
</dbReference>